<keyword evidence="1" id="KW-0732">Signal</keyword>
<feature type="domain" description="Dienelactone hydrolase" evidence="3">
    <location>
        <begin position="82"/>
        <end position="185"/>
    </location>
</feature>
<evidence type="ECO:0000313" key="5">
    <source>
        <dbReference type="Proteomes" id="UP000183900"/>
    </source>
</evidence>
<name>A0A0K6ICL2_9HYPH</name>
<evidence type="ECO:0000313" key="4">
    <source>
        <dbReference type="EMBL" id="CUB01042.1"/>
    </source>
</evidence>
<gene>
    <name evidence="4" type="ORF">Ga0061067_12617</name>
</gene>
<dbReference type="SUPFAM" id="SSF53474">
    <property type="entry name" value="alpha/beta-Hydrolases"/>
    <property type="match status" value="1"/>
</dbReference>
<evidence type="ECO:0000256" key="1">
    <source>
        <dbReference type="ARBA" id="ARBA00022729"/>
    </source>
</evidence>
<dbReference type="Proteomes" id="UP000183900">
    <property type="component" value="Unassembled WGS sequence"/>
</dbReference>
<dbReference type="GO" id="GO:0016787">
    <property type="term" value="F:hydrolase activity"/>
    <property type="evidence" value="ECO:0007669"/>
    <property type="project" value="UniProtKB-KW"/>
</dbReference>
<dbReference type="RefSeq" id="WP_055457224.1">
    <property type="nucleotide sequence ID" value="NZ_CYHE01000026.1"/>
</dbReference>
<dbReference type="InterPro" id="IPR029058">
    <property type="entry name" value="AB_hydrolase_fold"/>
</dbReference>
<keyword evidence="2" id="KW-0378">Hydrolase</keyword>
<protein>
    <submittedName>
        <fullName evidence="4">Predicted esterase</fullName>
    </submittedName>
</protein>
<reference evidence="5" key="1">
    <citation type="submission" date="2015-08" db="EMBL/GenBank/DDBJ databases">
        <authorList>
            <person name="Varghese N."/>
        </authorList>
    </citation>
    <scope>NUCLEOTIDE SEQUENCE [LARGE SCALE GENOMIC DNA]</scope>
    <source>
        <strain evidence="5">DSM 23407</strain>
    </source>
</reference>
<dbReference type="PANTHER" id="PTHR43037">
    <property type="entry name" value="UNNAMED PRODUCT-RELATED"/>
    <property type="match status" value="1"/>
</dbReference>
<proteinExistence type="predicted"/>
<dbReference type="AlphaFoldDB" id="A0A0K6ICL2"/>
<evidence type="ECO:0000259" key="3">
    <source>
        <dbReference type="Pfam" id="PF01738"/>
    </source>
</evidence>
<organism evidence="4 5">
    <name type="scientific">Pannonibacter indicus</name>
    <dbReference type="NCBI Taxonomy" id="466044"/>
    <lineage>
        <taxon>Bacteria</taxon>
        <taxon>Pseudomonadati</taxon>
        <taxon>Pseudomonadota</taxon>
        <taxon>Alphaproteobacteria</taxon>
        <taxon>Hyphomicrobiales</taxon>
        <taxon>Stappiaceae</taxon>
        <taxon>Pannonibacter</taxon>
    </lineage>
</organism>
<dbReference type="InterPro" id="IPR002925">
    <property type="entry name" value="Dienelactn_hydro"/>
</dbReference>
<keyword evidence="5" id="KW-1185">Reference proteome</keyword>
<dbReference type="Gene3D" id="3.40.50.1820">
    <property type="entry name" value="alpha/beta hydrolase"/>
    <property type="match status" value="1"/>
</dbReference>
<dbReference type="Pfam" id="PF01738">
    <property type="entry name" value="DLH"/>
    <property type="match status" value="1"/>
</dbReference>
<dbReference type="InterPro" id="IPR050955">
    <property type="entry name" value="Plant_Biomass_Hydrol_Est"/>
</dbReference>
<sequence>MITASCTTYERPAPGGAPAPLVLAFHGTGGDEHQFAGLSAELFPQATLLNPRGDVSEGGALRFFRRTGEGLYDMADLAARTDRMAAFLTDQTARLAPSKVFAYGYSNGANILASVAFQRPDLFSAIALLHPLIPFTPKENAGLSGLPVLITAGRRDPICPAPLTQTLADWFTGQKADVELFWHDGGHELRQGEIQALAAFASAHL</sequence>
<evidence type="ECO:0000256" key="2">
    <source>
        <dbReference type="ARBA" id="ARBA00022801"/>
    </source>
</evidence>
<dbReference type="EMBL" id="CYHE01000026">
    <property type="protein sequence ID" value="CUB01042.1"/>
    <property type="molecule type" value="Genomic_DNA"/>
</dbReference>
<dbReference type="OrthoDB" id="9796570at2"/>
<accession>A0A0K6ICL2</accession>
<dbReference type="PANTHER" id="PTHR43037:SF5">
    <property type="entry name" value="FERULOYL ESTERASE"/>
    <property type="match status" value="1"/>
</dbReference>